<evidence type="ECO:0008006" key="4">
    <source>
        <dbReference type="Google" id="ProtNLM"/>
    </source>
</evidence>
<protein>
    <recommendedName>
        <fullName evidence="4">DUF4232 domain-containing protein</fullName>
    </recommendedName>
</protein>
<evidence type="ECO:0000313" key="2">
    <source>
        <dbReference type="EMBL" id="GIF59844.1"/>
    </source>
</evidence>
<gene>
    <name evidence="2" type="ORF">Air01nite_59390</name>
</gene>
<evidence type="ECO:0000313" key="3">
    <source>
        <dbReference type="Proteomes" id="UP000624325"/>
    </source>
</evidence>
<dbReference type="Proteomes" id="UP000624325">
    <property type="component" value="Unassembled WGS sequence"/>
</dbReference>
<sequence>MVDAHSPEPLVDLDRPAPVRPAAEPGVRLRSGLRRLRAARVQVSAVALATVVGGVAGGVGVHRFETRQALAAEQSTVQVGAQLLEPPNMGGSSDGVNASMVTNLTLVNLGPLPIEVLDLSAARDGVEFRNASQEAVIRPGFRTMAVWVTFACTRGTISTTEPLPLHLRVRTADGQTRQVDTTVEIGVGANWPRLLESLCRDTSR</sequence>
<keyword evidence="3" id="KW-1185">Reference proteome</keyword>
<feature type="region of interest" description="Disordered" evidence="1">
    <location>
        <begin position="1"/>
        <end position="23"/>
    </location>
</feature>
<evidence type="ECO:0000256" key="1">
    <source>
        <dbReference type="SAM" id="MobiDB-lite"/>
    </source>
</evidence>
<dbReference type="RefSeq" id="WP_203706671.1">
    <property type="nucleotide sequence ID" value="NZ_BAAALU010000004.1"/>
</dbReference>
<dbReference type="EMBL" id="BONC01000055">
    <property type="protein sequence ID" value="GIF59844.1"/>
    <property type="molecule type" value="Genomic_DNA"/>
</dbReference>
<proteinExistence type="predicted"/>
<accession>A0ABQ4CAR4</accession>
<organism evidence="2 3">
    <name type="scientific">Asanoa iriomotensis</name>
    <dbReference type="NCBI Taxonomy" id="234613"/>
    <lineage>
        <taxon>Bacteria</taxon>
        <taxon>Bacillati</taxon>
        <taxon>Actinomycetota</taxon>
        <taxon>Actinomycetes</taxon>
        <taxon>Micromonosporales</taxon>
        <taxon>Micromonosporaceae</taxon>
        <taxon>Asanoa</taxon>
    </lineage>
</organism>
<name>A0ABQ4CAR4_9ACTN</name>
<comment type="caution">
    <text evidence="2">The sequence shown here is derived from an EMBL/GenBank/DDBJ whole genome shotgun (WGS) entry which is preliminary data.</text>
</comment>
<reference evidence="2 3" key="1">
    <citation type="submission" date="2021-01" db="EMBL/GenBank/DDBJ databases">
        <title>Whole genome shotgun sequence of Asanoa iriomotensis NBRC 100142.</title>
        <authorList>
            <person name="Komaki H."/>
            <person name="Tamura T."/>
        </authorList>
    </citation>
    <scope>NUCLEOTIDE SEQUENCE [LARGE SCALE GENOMIC DNA]</scope>
    <source>
        <strain evidence="2 3">NBRC 100142</strain>
    </source>
</reference>